<reference evidence="2" key="2">
    <citation type="submission" date="2020-09" db="EMBL/GenBank/DDBJ databases">
        <authorList>
            <person name="Sun Q."/>
            <person name="Kim S."/>
        </authorList>
    </citation>
    <scope>NUCLEOTIDE SEQUENCE</scope>
    <source>
        <strain evidence="2">KCTC 32337</strain>
    </source>
</reference>
<dbReference type="RefSeq" id="WP_007983884.1">
    <property type="nucleotide sequence ID" value="NZ_BMZC01000013.1"/>
</dbReference>
<reference evidence="3 5" key="3">
    <citation type="submission" date="2020-12" db="EMBL/GenBank/DDBJ databases">
        <title>Draft genome sequences of nine environmental bacterial isolates colonizing plastic.</title>
        <authorList>
            <person name="Borre I."/>
            <person name="Sonnenschein E.C."/>
        </authorList>
    </citation>
    <scope>NUCLEOTIDE SEQUENCE [LARGE SCALE GENOMIC DNA]</scope>
    <source>
        <strain evidence="3 5">IB30</strain>
    </source>
</reference>
<evidence type="ECO:0000313" key="5">
    <source>
        <dbReference type="Proteomes" id="UP000649232"/>
    </source>
</evidence>
<gene>
    <name evidence="2" type="ORF">GCM10011274_38650</name>
    <name evidence="3" type="ORF">JEU11_10560</name>
</gene>
<dbReference type="EMBL" id="JAEILT010000014">
    <property type="protein sequence ID" value="MBJ2136895.1"/>
    <property type="molecule type" value="Genomic_DNA"/>
</dbReference>
<protein>
    <submittedName>
        <fullName evidence="3">DUF962 domain-containing protein</fullName>
    </submittedName>
</protein>
<evidence type="ECO:0000313" key="4">
    <source>
        <dbReference type="Proteomes" id="UP000622604"/>
    </source>
</evidence>
<dbReference type="PANTHER" id="PTHR34205">
    <property type="entry name" value="TRANSMEMBRANE PROTEIN"/>
    <property type="match status" value="1"/>
</dbReference>
<evidence type="ECO:0000256" key="1">
    <source>
        <dbReference type="SAM" id="Phobius"/>
    </source>
</evidence>
<comment type="caution">
    <text evidence="2">The sequence shown here is derived from an EMBL/GenBank/DDBJ whole genome shotgun (WGS) entry which is preliminary data.</text>
</comment>
<dbReference type="Proteomes" id="UP000622604">
    <property type="component" value="Unassembled WGS sequence"/>
</dbReference>
<accession>A0A8H9IDS9</accession>
<dbReference type="InterPro" id="IPR009305">
    <property type="entry name" value="Mpo1-like"/>
</dbReference>
<dbReference type="AlphaFoldDB" id="A0A8H9IDS9"/>
<proteinExistence type="predicted"/>
<name>A0A8H9IDS9_9ALTE</name>
<evidence type="ECO:0000313" key="3">
    <source>
        <dbReference type="EMBL" id="MBJ2136895.1"/>
    </source>
</evidence>
<dbReference type="EMBL" id="BMZC01000013">
    <property type="protein sequence ID" value="GGZ76657.1"/>
    <property type="molecule type" value="Genomic_DNA"/>
</dbReference>
<sequence>MTQKYQSFADFYPYYLSEHQNSACRRLHFVGSTLIIFTLFYALFTGQLVYLWLLPILGYGFAWVGHFFFEHNKPATFTYPFYSFLGDWVMYKDILTGKIKF</sequence>
<feature type="transmembrane region" description="Helical" evidence="1">
    <location>
        <begin position="27"/>
        <end position="44"/>
    </location>
</feature>
<dbReference type="PANTHER" id="PTHR34205:SF2">
    <property type="entry name" value="DUF962 DOMAIN-CONTAINING PROTEIN"/>
    <property type="match status" value="1"/>
</dbReference>
<keyword evidence="1" id="KW-0472">Membrane</keyword>
<feature type="transmembrane region" description="Helical" evidence="1">
    <location>
        <begin position="50"/>
        <end position="69"/>
    </location>
</feature>
<evidence type="ECO:0000313" key="2">
    <source>
        <dbReference type="EMBL" id="GGZ76657.1"/>
    </source>
</evidence>
<dbReference type="Proteomes" id="UP000649232">
    <property type="component" value="Unassembled WGS sequence"/>
</dbReference>
<organism evidence="2 4">
    <name type="scientific">Paraglaciecola chathamensis</name>
    <dbReference type="NCBI Taxonomy" id="368405"/>
    <lineage>
        <taxon>Bacteria</taxon>
        <taxon>Pseudomonadati</taxon>
        <taxon>Pseudomonadota</taxon>
        <taxon>Gammaproteobacteria</taxon>
        <taxon>Alteromonadales</taxon>
        <taxon>Alteromonadaceae</taxon>
        <taxon>Paraglaciecola</taxon>
    </lineage>
</organism>
<keyword evidence="1" id="KW-1133">Transmembrane helix</keyword>
<dbReference type="Pfam" id="PF06127">
    <property type="entry name" value="Mpo1-like"/>
    <property type="match status" value="1"/>
</dbReference>
<keyword evidence="1" id="KW-0812">Transmembrane</keyword>
<reference evidence="2" key="1">
    <citation type="journal article" date="2014" name="Int. J. Syst. Evol. Microbiol.">
        <title>Complete genome sequence of Corynebacterium casei LMG S-19264T (=DSM 44701T), isolated from a smear-ripened cheese.</title>
        <authorList>
            <consortium name="US DOE Joint Genome Institute (JGI-PGF)"/>
            <person name="Walter F."/>
            <person name="Albersmeier A."/>
            <person name="Kalinowski J."/>
            <person name="Ruckert C."/>
        </authorList>
    </citation>
    <scope>NUCLEOTIDE SEQUENCE</scope>
    <source>
        <strain evidence="2">KCTC 32337</strain>
    </source>
</reference>